<dbReference type="InterPro" id="IPR009075">
    <property type="entry name" value="AcylCo_DH/oxidase_C"/>
</dbReference>
<dbReference type="Pfam" id="PF12806">
    <property type="entry name" value="Acyl-CoA_dh_C"/>
    <property type="match status" value="1"/>
</dbReference>
<evidence type="ECO:0000256" key="1">
    <source>
        <dbReference type="ARBA" id="ARBA00001974"/>
    </source>
</evidence>
<evidence type="ECO:0000256" key="4">
    <source>
        <dbReference type="ARBA" id="ARBA00022827"/>
    </source>
</evidence>
<evidence type="ECO:0000259" key="6">
    <source>
        <dbReference type="Pfam" id="PF00441"/>
    </source>
</evidence>
<keyword evidence="4 5" id="KW-0274">FAD</keyword>
<dbReference type="InterPro" id="IPR006091">
    <property type="entry name" value="Acyl-CoA_Oxase/DH_mid-dom"/>
</dbReference>
<protein>
    <submittedName>
        <fullName evidence="9">Acyl-CoA dehydrogenase</fullName>
        <ecNumber evidence="9">1.3.8.-</ecNumber>
    </submittedName>
</protein>
<evidence type="ECO:0000313" key="9">
    <source>
        <dbReference type="EMBL" id="MFC5343217.1"/>
    </source>
</evidence>
<dbReference type="InterPro" id="IPR052166">
    <property type="entry name" value="Diverse_Acyl-CoA_DH"/>
</dbReference>
<feature type="domain" description="Acyl-CoA oxidase/dehydrogenase middle" evidence="7">
    <location>
        <begin position="162"/>
        <end position="272"/>
    </location>
</feature>
<evidence type="ECO:0000256" key="3">
    <source>
        <dbReference type="ARBA" id="ARBA00022630"/>
    </source>
</evidence>
<dbReference type="InterPro" id="IPR046373">
    <property type="entry name" value="Acyl-CoA_Oxase/DH_mid-dom_sf"/>
</dbReference>
<dbReference type="PANTHER" id="PTHR42803:SF3">
    <property type="entry name" value="ACYL-COA DEHYDROGENASE-RELATED"/>
    <property type="match status" value="1"/>
</dbReference>
<reference evidence="10" key="1">
    <citation type="journal article" date="2019" name="Int. J. Syst. Evol. Microbiol.">
        <title>The Global Catalogue of Microorganisms (GCM) 10K type strain sequencing project: providing services to taxonomists for standard genome sequencing and annotation.</title>
        <authorList>
            <consortium name="The Broad Institute Genomics Platform"/>
            <consortium name="The Broad Institute Genome Sequencing Center for Infectious Disease"/>
            <person name="Wu L."/>
            <person name="Ma J."/>
        </authorList>
    </citation>
    <scope>NUCLEOTIDE SEQUENCE [LARGE SCALE GENOMIC DNA]</scope>
    <source>
        <strain evidence="10">JCM 12125</strain>
    </source>
</reference>
<dbReference type="InterPro" id="IPR009100">
    <property type="entry name" value="AcylCoA_DH/oxidase_NM_dom_sf"/>
</dbReference>
<proteinExistence type="inferred from homology"/>
<evidence type="ECO:0000259" key="8">
    <source>
        <dbReference type="Pfam" id="PF12806"/>
    </source>
</evidence>
<evidence type="ECO:0000259" key="7">
    <source>
        <dbReference type="Pfam" id="PF02770"/>
    </source>
</evidence>
<dbReference type="InterPro" id="IPR037069">
    <property type="entry name" value="AcylCoA_DH/ox_N_sf"/>
</dbReference>
<evidence type="ECO:0000256" key="5">
    <source>
        <dbReference type="RuleBase" id="RU362125"/>
    </source>
</evidence>
<dbReference type="InterPro" id="IPR036250">
    <property type="entry name" value="AcylCo_DH-like_C"/>
</dbReference>
<dbReference type="Gene3D" id="1.10.540.10">
    <property type="entry name" value="Acyl-CoA dehydrogenase/oxidase, N-terminal domain"/>
    <property type="match status" value="1"/>
</dbReference>
<name>A0ABW0FRC6_9CAUL</name>
<sequence length="591" mass="63469">MSAYALNRRDLDFLVFDWLRIEDLLDRPRFADHSRETLSSMLDLSETLARDLFQPAYKKSDQVEPWMDADGVHVIPEIAAAVHEHAASGLMAGAFDHDLGGLQAPLTAATASVACLMGANLSAAGFGMLTMANARLIATFGTPTQVQTFAAPQLTGEATGTMCLSEPQAGSSLADITTLADADGEDALGRRFRLRGTKMWISGADHDVTGNIVHLVLAKTPGPDGRPLPGVKGISLFIVPKTLPDGERNDAVVTGLNHKMGYRGIPNCVVAFGDGFAKPEGRPGAVGYLVGEVGQGLAQMFQMMNEARINVGLGAAMMAYRGYRQSLGYAQERLQGRAGGSATPTPIADHPDVRFMLMTQKTYAEGALALTLYCARLLDEEQTGPTPESARRLLDLLTPIAKTWPSEQGLIANDLAIQIHGGYGYTRDFDVEQVYRDNRLNPIHEGTTGIQAIDLLGRKLARDEGALADLLTRIAATSAKARTGDLADCADALDQVWSRLSDHARSIASPLSPQALFGATQALRAWGHGVVAWLWLDLALTASEGPQDDFNEGKRAACRFFFTYELPRIGLWLDAAGAGDTTTLTLPMEAF</sequence>
<comment type="similarity">
    <text evidence="2 5">Belongs to the acyl-CoA dehydrogenase family.</text>
</comment>
<dbReference type="EMBL" id="JBHSLF010000011">
    <property type="protein sequence ID" value="MFC5343217.1"/>
    <property type="molecule type" value="Genomic_DNA"/>
</dbReference>
<comment type="cofactor">
    <cofactor evidence="1 5">
        <name>FAD</name>
        <dbReference type="ChEBI" id="CHEBI:57692"/>
    </cofactor>
</comment>
<comment type="caution">
    <text evidence="9">The sequence shown here is derived from an EMBL/GenBank/DDBJ whole genome shotgun (WGS) entry which is preliminary data.</text>
</comment>
<dbReference type="Pfam" id="PF02770">
    <property type="entry name" value="Acyl-CoA_dh_M"/>
    <property type="match status" value="1"/>
</dbReference>
<dbReference type="SUPFAM" id="SSF56645">
    <property type="entry name" value="Acyl-CoA dehydrogenase NM domain-like"/>
    <property type="match status" value="1"/>
</dbReference>
<dbReference type="RefSeq" id="WP_374038970.1">
    <property type="nucleotide sequence ID" value="NZ_CP169082.1"/>
</dbReference>
<dbReference type="PANTHER" id="PTHR42803">
    <property type="entry name" value="ACYL-COA DEHYDROGENASE"/>
    <property type="match status" value="1"/>
</dbReference>
<dbReference type="Gene3D" id="2.40.110.10">
    <property type="entry name" value="Butyryl-CoA Dehydrogenase, subunit A, domain 2"/>
    <property type="match status" value="1"/>
</dbReference>
<evidence type="ECO:0000313" key="10">
    <source>
        <dbReference type="Proteomes" id="UP001596152"/>
    </source>
</evidence>
<gene>
    <name evidence="9" type="ORF">ACFPIE_04775</name>
</gene>
<keyword evidence="5 9" id="KW-0560">Oxidoreductase</keyword>
<feature type="domain" description="Acetyl-CoA dehydrogenase-like C-terminal" evidence="8">
    <location>
        <begin position="471"/>
        <end position="587"/>
    </location>
</feature>
<organism evidence="9 10">
    <name type="scientific">Brevundimonas staleyi</name>
    <dbReference type="NCBI Taxonomy" id="74326"/>
    <lineage>
        <taxon>Bacteria</taxon>
        <taxon>Pseudomonadati</taxon>
        <taxon>Pseudomonadota</taxon>
        <taxon>Alphaproteobacteria</taxon>
        <taxon>Caulobacterales</taxon>
        <taxon>Caulobacteraceae</taxon>
        <taxon>Brevundimonas</taxon>
    </lineage>
</organism>
<evidence type="ECO:0000256" key="2">
    <source>
        <dbReference type="ARBA" id="ARBA00009347"/>
    </source>
</evidence>
<dbReference type="InterPro" id="IPR025878">
    <property type="entry name" value="Acyl-CoA_dh-like_C_dom"/>
</dbReference>
<dbReference type="GO" id="GO:0016491">
    <property type="term" value="F:oxidoreductase activity"/>
    <property type="evidence" value="ECO:0007669"/>
    <property type="project" value="UniProtKB-KW"/>
</dbReference>
<dbReference type="SUPFAM" id="SSF47203">
    <property type="entry name" value="Acyl-CoA dehydrogenase C-terminal domain-like"/>
    <property type="match status" value="1"/>
</dbReference>
<dbReference type="Pfam" id="PF00441">
    <property type="entry name" value="Acyl-CoA_dh_1"/>
    <property type="match status" value="1"/>
</dbReference>
<keyword evidence="3 5" id="KW-0285">Flavoprotein</keyword>
<dbReference type="Proteomes" id="UP001596152">
    <property type="component" value="Unassembled WGS sequence"/>
</dbReference>
<keyword evidence="10" id="KW-1185">Reference proteome</keyword>
<feature type="domain" description="Acyl-CoA dehydrogenase/oxidase C-terminal" evidence="6">
    <location>
        <begin position="294"/>
        <end position="453"/>
    </location>
</feature>
<dbReference type="Gene3D" id="1.20.140.10">
    <property type="entry name" value="Butyryl-CoA Dehydrogenase, subunit A, domain 3"/>
    <property type="match status" value="1"/>
</dbReference>
<accession>A0ABW0FRC6</accession>
<dbReference type="EC" id="1.3.8.-" evidence="9"/>